<name>A0A6I0SGH1_BACT4</name>
<dbReference type="EMBL" id="WCRS01000003">
    <property type="protein sequence ID" value="KAB4476703.1"/>
    <property type="molecule type" value="Genomic_DNA"/>
</dbReference>
<dbReference type="PANTHER" id="PTHR22916:SF51">
    <property type="entry name" value="GLYCOSYLTRANSFERASE EPSH-RELATED"/>
    <property type="match status" value="1"/>
</dbReference>
<dbReference type="AlphaFoldDB" id="A0A6I0SGH1"/>
<accession>A0A6I0SGH1</accession>
<evidence type="ECO:0000313" key="4">
    <source>
        <dbReference type="EMBL" id="KAB4476703.1"/>
    </source>
</evidence>
<dbReference type="InterPro" id="IPR001173">
    <property type="entry name" value="Glyco_trans_2-like"/>
</dbReference>
<dbReference type="Pfam" id="PF00535">
    <property type="entry name" value="Glycos_transf_2"/>
    <property type="match status" value="1"/>
</dbReference>
<dbReference type="PANTHER" id="PTHR22916">
    <property type="entry name" value="GLYCOSYLTRANSFERASE"/>
    <property type="match status" value="1"/>
</dbReference>
<dbReference type="Proteomes" id="UP000488521">
    <property type="component" value="Unassembled WGS sequence"/>
</dbReference>
<evidence type="ECO:0000259" key="3">
    <source>
        <dbReference type="Pfam" id="PF00535"/>
    </source>
</evidence>
<dbReference type="GO" id="GO:0016758">
    <property type="term" value="F:hexosyltransferase activity"/>
    <property type="evidence" value="ECO:0007669"/>
    <property type="project" value="UniProtKB-ARBA"/>
</dbReference>
<evidence type="ECO:0000313" key="5">
    <source>
        <dbReference type="Proteomes" id="UP000488521"/>
    </source>
</evidence>
<organism evidence="4 5">
    <name type="scientific">Bacteroides thetaiotaomicron</name>
    <dbReference type="NCBI Taxonomy" id="818"/>
    <lineage>
        <taxon>Bacteria</taxon>
        <taxon>Pseudomonadati</taxon>
        <taxon>Bacteroidota</taxon>
        <taxon>Bacteroidia</taxon>
        <taxon>Bacteroidales</taxon>
        <taxon>Bacteroidaceae</taxon>
        <taxon>Bacteroides</taxon>
    </lineage>
</organism>
<protein>
    <submittedName>
        <fullName evidence="4">Glycosyltransferase family 2 protein</fullName>
    </submittedName>
</protein>
<keyword evidence="2 4" id="KW-0808">Transferase</keyword>
<dbReference type="Gene3D" id="3.90.550.10">
    <property type="entry name" value="Spore Coat Polysaccharide Biosynthesis Protein SpsA, Chain A"/>
    <property type="match status" value="1"/>
</dbReference>
<reference evidence="4 5" key="1">
    <citation type="journal article" date="2019" name="Nat. Med.">
        <title>A library of human gut bacterial isolates paired with longitudinal multiomics data enables mechanistic microbiome research.</title>
        <authorList>
            <person name="Poyet M."/>
            <person name="Groussin M."/>
            <person name="Gibbons S.M."/>
            <person name="Avila-Pacheco J."/>
            <person name="Jiang X."/>
            <person name="Kearney S.M."/>
            <person name="Perrotta A.R."/>
            <person name="Berdy B."/>
            <person name="Zhao S."/>
            <person name="Lieberman T.D."/>
            <person name="Swanson P.K."/>
            <person name="Smith M."/>
            <person name="Roesemann S."/>
            <person name="Alexander J.E."/>
            <person name="Rich S.A."/>
            <person name="Livny J."/>
            <person name="Vlamakis H."/>
            <person name="Clish C."/>
            <person name="Bullock K."/>
            <person name="Deik A."/>
            <person name="Scott J."/>
            <person name="Pierce K.A."/>
            <person name="Xavier R.J."/>
            <person name="Alm E.J."/>
        </authorList>
    </citation>
    <scope>NUCLEOTIDE SEQUENCE [LARGE SCALE GENOMIC DNA]</scope>
    <source>
        <strain evidence="4 5">BIOML-A156</strain>
    </source>
</reference>
<keyword evidence="1" id="KW-0328">Glycosyltransferase</keyword>
<proteinExistence type="predicted"/>
<dbReference type="InterPro" id="IPR029044">
    <property type="entry name" value="Nucleotide-diphossugar_trans"/>
</dbReference>
<dbReference type="SUPFAM" id="SSF53448">
    <property type="entry name" value="Nucleotide-diphospho-sugar transferases"/>
    <property type="match status" value="1"/>
</dbReference>
<feature type="domain" description="Glycosyltransferase 2-like" evidence="3">
    <location>
        <begin position="5"/>
        <end position="131"/>
    </location>
</feature>
<comment type="caution">
    <text evidence="4">The sequence shown here is derived from an EMBL/GenBank/DDBJ whole genome shotgun (WGS) entry which is preliminary data.</text>
</comment>
<evidence type="ECO:0000256" key="2">
    <source>
        <dbReference type="ARBA" id="ARBA00022679"/>
    </source>
</evidence>
<sequence>MKTISVIVPVYNTEAYLDRCIKSLFCQSYADLEIILVDDGSKDGSLRICREWEQRDSRIQVVSQPNLGVSSARNEGIRKSTGDLIMLLDSDDWLAADACEKLLALIKGKNADCIVCGLKQTSGNIWAPAFDKDYSDLASFKCDFIYWINTELLSSSVNKIYKRGLITELYPENMSFGEDLVFVLNYLKHCNRISFTQESLYQHEVYNSVSLTHSFSPARFSNLEDIQKAILDFADDKNKINPRIYDKYVKDALHLTRMWYKNKNVPYIRKKEIIGEWLKQSYIRKLKISDYQLHWKDRMLLHSLHMSCFIGINLIVNGKEYINSLSKE</sequence>
<evidence type="ECO:0000256" key="1">
    <source>
        <dbReference type="ARBA" id="ARBA00022676"/>
    </source>
</evidence>
<gene>
    <name evidence="4" type="ORF">GAN59_05850</name>
</gene>
<dbReference type="CDD" id="cd00761">
    <property type="entry name" value="Glyco_tranf_GTA_type"/>
    <property type="match status" value="1"/>
</dbReference>